<feature type="domain" description="Cytidyltransferase-like" evidence="5">
    <location>
        <begin position="10"/>
        <end position="131"/>
    </location>
</feature>
<evidence type="ECO:0000256" key="2">
    <source>
        <dbReference type="ARBA" id="ARBA00024191"/>
    </source>
</evidence>
<dbReference type="InterPro" id="IPR014729">
    <property type="entry name" value="Rossmann-like_a/b/a_fold"/>
</dbReference>
<protein>
    <recommendedName>
        <fullName evidence="3">ethanolamine-phosphate cytidylyltransferase</fullName>
        <ecNumber evidence="3">2.7.7.14</ecNumber>
    </recommendedName>
    <alternativeName>
        <fullName evidence="4">CTP:phosphoethanolamine cytidylyltransferase</fullName>
    </alternativeName>
</protein>
<dbReference type="GO" id="GO:0005737">
    <property type="term" value="C:cytoplasm"/>
    <property type="evidence" value="ECO:0007669"/>
    <property type="project" value="TreeGrafter"/>
</dbReference>
<evidence type="ECO:0000313" key="6">
    <source>
        <dbReference type="EMBL" id="VVU94777.1"/>
    </source>
</evidence>
<dbReference type="SUPFAM" id="SSF52374">
    <property type="entry name" value="Nucleotidylyl transferase"/>
    <property type="match status" value="1"/>
</dbReference>
<dbReference type="NCBIfam" id="TIGR00125">
    <property type="entry name" value="cyt_tran_rel"/>
    <property type="match status" value="1"/>
</dbReference>
<evidence type="ECO:0000256" key="4">
    <source>
        <dbReference type="ARBA" id="ARBA00031473"/>
    </source>
</evidence>
<dbReference type="Gene3D" id="3.40.50.620">
    <property type="entry name" value="HUPs"/>
    <property type="match status" value="1"/>
</dbReference>
<dbReference type="PANTHER" id="PTHR45780:SF1">
    <property type="entry name" value="ETHANOLAMINE-PHOSPHATE CYTIDYLYLTRANSFERASE"/>
    <property type="match status" value="1"/>
</dbReference>
<dbReference type="AlphaFoldDB" id="A0A5E8CI72"/>
<dbReference type="PANTHER" id="PTHR45780">
    <property type="entry name" value="ETHANOLAMINE-PHOSPHATE CYTIDYLYLTRANSFERASE"/>
    <property type="match status" value="1"/>
</dbReference>
<accession>A0A5E8CI72</accession>
<keyword evidence="6" id="KW-0808">Transferase</keyword>
<dbReference type="UniPathway" id="UPA00558">
    <property type="reaction ID" value="UER00742"/>
</dbReference>
<dbReference type="EMBL" id="CABVLZ010000002">
    <property type="protein sequence ID" value="VVU94777.1"/>
    <property type="molecule type" value="Genomic_DNA"/>
</dbReference>
<sequence>MIVYVDMVADLFHSGHITFFKKIKKIYPDSNLYVGLMSDEDATHYKRKPILNINERKTCVEACRYVEKVFVNAPMPITKNFILENKIEYVIHGDDIKEASRNYWYKIPLEMKIYKEIEYTQGTSTTDIINRITNTEKNKGRL</sequence>
<reference evidence="6" key="1">
    <citation type="submission" date="2019-09" db="EMBL/GenBank/DDBJ databases">
        <authorList>
            <person name="Needham M D."/>
        </authorList>
    </citation>
    <scope>NUCLEOTIDE SEQUENCE</scope>
</reference>
<dbReference type="Pfam" id="PF01467">
    <property type="entry name" value="CTP_transf_like"/>
    <property type="match status" value="1"/>
</dbReference>
<dbReference type="EC" id="2.7.7.14" evidence="3"/>
<evidence type="ECO:0000256" key="3">
    <source>
        <dbReference type="ARBA" id="ARBA00024221"/>
    </source>
</evidence>
<keyword evidence="6" id="KW-0548">Nucleotidyltransferase</keyword>
<organism evidence="6">
    <name type="scientific">seawater metagenome</name>
    <dbReference type="NCBI Taxonomy" id="1561972"/>
    <lineage>
        <taxon>unclassified sequences</taxon>
        <taxon>metagenomes</taxon>
        <taxon>ecological metagenomes</taxon>
    </lineage>
</organism>
<comment type="pathway">
    <text evidence="1">Lipid metabolism.</text>
</comment>
<gene>
    <name evidence="6" type="ORF">CPAV1605_502</name>
</gene>
<dbReference type="GO" id="GO:0004306">
    <property type="term" value="F:ethanolamine-phosphate cytidylyltransferase activity"/>
    <property type="evidence" value="ECO:0007669"/>
    <property type="project" value="UniProtKB-EC"/>
</dbReference>
<evidence type="ECO:0000259" key="5">
    <source>
        <dbReference type="Pfam" id="PF01467"/>
    </source>
</evidence>
<dbReference type="InterPro" id="IPR044608">
    <property type="entry name" value="Ect1/PCYT2"/>
</dbReference>
<proteinExistence type="predicted"/>
<name>A0A5E8CI72_9ZZZZ</name>
<dbReference type="GO" id="GO:0006646">
    <property type="term" value="P:phosphatidylethanolamine biosynthetic process"/>
    <property type="evidence" value="ECO:0007669"/>
    <property type="project" value="UniProtKB-UniPathway"/>
</dbReference>
<evidence type="ECO:0000256" key="1">
    <source>
        <dbReference type="ARBA" id="ARBA00005189"/>
    </source>
</evidence>
<dbReference type="InterPro" id="IPR004821">
    <property type="entry name" value="Cyt_trans-like"/>
</dbReference>
<comment type="pathway">
    <text evidence="2">Phospholipid metabolism; phosphatidylethanolamine biosynthesis; phosphatidylethanolamine from ethanolamine: step 2/3.</text>
</comment>